<dbReference type="InterPro" id="IPR002656">
    <property type="entry name" value="Acyl_transf_3_dom"/>
</dbReference>
<feature type="transmembrane region" description="Helical" evidence="1">
    <location>
        <begin position="235"/>
        <end position="252"/>
    </location>
</feature>
<feature type="transmembrane region" description="Helical" evidence="1">
    <location>
        <begin position="145"/>
        <end position="165"/>
    </location>
</feature>
<reference evidence="4" key="1">
    <citation type="journal article" date="2022" name="ISME J.">
        <title>Genetic and phylogenetic analysis of dissimilatory iodate-reducing bacteria identifies potential niches across the world's oceans.</title>
        <authorList>
            <person name="Reyes-Umana V."/>
            <person name="Henning Z."/>
            <person name="Lee K."/>
            <person name="Barnum T.P."/>
            <person name="Coates J.D."/>
        </authorList>
    </citation>
    <scope>NUCLEOTIDE SEQUENCE [LARGE SCALE GENOMIC DNA]</scope>
    <source>
        <strain evidence="4">IR12</strain>
    </source>
</reference>
<accession>A0A944HBW5</accession>
<evidence type="ECO:0000259" key="2">
    <source>
        <dbReference type="Pfam" id="PF01757"/>
    </source>
</evidence>
<sequence length="332" mass="36739">MFGLFRTVLALAVVAEHLGAAHWTGPYAVFGFYVLSGYLMTMILHQTYGYSLRGFGRYALNRWLRIFPIYYVAVAIMVLLVALLGDAFVRDFHPDIGAPRSVEEVLRNLALVLSIHTDTRWVAPAWALTVECVFYLLIGLGASRYWYGTLAWLAASLAYTVYLVIGDASWSYRYFTVAAASLPFALGATVFHLKQQQRLGHPMLHGDLSLTVLLVLLCANYAFGATGGTERIMGLHFYANLVLMALVIVNLSSRHRLGPIGGALDKRLGDLSYPIYLMHYQAGLMLAALTPLARGEWALAFAATPLVIVMGLCANRLIEHPINRVRARLRSA</sequence>
<keyword evidence="1" id="KW-1133">Transmembrane helix</keyword>
<dbReference type="PANTHER" id="PTHR23028:SF131">
    <property type="entry name" value="BLR2367 PROTEIN"/>
    <property type="match status" value="1"/>
</dbReference>
<keyword evidence="4" id="KW-1185">Reference proteome</keyword>
<gene>
    <name evidence="3" type="ORF">I8J34_05640</name>
</gene>
<feature type="transmembrane region" description="Helical" evidence="1">
    <location>
        <begin position="171"/>
        <end position="191"/>
    </location>
</feature>
<dbReference type="GO" id="GO:0016747">
    <property type="term" value="F:acyltransferase activity, transferring groups other than amino-acyl groups"/>
    <property type="evidence" value="ECO:0007669"/>
    <property type="project" value="InterPro"/>
</dbReference>
<dbReference type="InterPro" id="IPR050879">
    <property type="entry name" value="Acyltransferase_3"/>
</dbReference>
<dbReference type="Pfam" id="PF01757">
    <property type="entry name" value="Acyl_transf_3"/>
    <property type="match status" value="1"/>
</dbReference>
<feature type="transmembrane region" description="Helical" evidence="1">
    <location>
        <begin position="298"/>
        <end position="318"/>
    </location>
</feature>
<feature type="domain" description="Acyltransferase 3" evidence="2">
    <location>
        <begin position="4"/>
        <end position="310"/>
    </location>
</feature>
<keyword evidence="1" id="KW-0812">Transmembrane</keyword>
<keyword evidence="3" id="KW-0808">Transferase</keyword>
<dbReference type="GO" id="GO:0016020">
    <property type="term" value="C:membrane"/>
    <property type="evidence" value="ECO:0007669"/>
    <property type="project" value="TreeGrafter"/>
</dbReference>
<dbReference type="PANTHER" id="PTHR23028">
    <property type="entry name" value="ACETYLTRANSFERASE"/>
    <property type="match status" value="1"/>
</dbReference>
<evidence type="ECO:0000313" key="3">
    <source>
        <dbReference type="EMBL" id="MBT0960656.1"/>
    </source>
</evidence>
<protein>
    <submittedName>
        <fullName evidence="3">Acyltransferase</fullName>
    </submittedName>
</protein>
<dbReference type="Proteomes" id="UP000694660">
    <property type="component" value="Unassembled WGS sequence"/>
</dbReference>
<evidence type="ECO:0000313" key="4">
    <source>
        <dbReference type="Proteomes" id="UP000694660"/>
    </source>
</evidence>
<keyword evidence="3" id="KW-0012">Acyltransferase</keyword>
<keyword evidence="1" id="KW-0472">Membrane</keyword>
<evidence type="ECO:0000256" key="1">
    <source>
        <dbReference type="SAM" id="Phobius"/>
    </source>
</evidence>
<dbReference type="EMBL" id="JAEKFT010000005">
    <property type="protein sequence ID" value="MBT0960656.1"/>
    <property type="molecule type" value="Genomic_DNA"/>
</dbReference>
<feature type="transmembrane region" description="Helical" evidence="1">
    <location>
        <begin position="30"/>
        <end position="51"/>
    </location>
</feature>
<dbReference type="GO" id="GO:0000271">
    <property type="term" value="P:polysaccharide biosynthetic process"/>
    <property type="evidence" value="ECO:0007669"/>
    <property type="project" value="TreeGrafter"/>
</dbReference>
<feature type="transmembrane region" description="Helical" evidence="1">
    <location>
        <begin position="273"/>
        <end position="292"/>
    </location>
</feature>
<comment type="caution">
    <text evidence="3">The sequence shown here is derived from an EMBL/GenBank/DDBJ whole genome shotgun (WGS) entry which is preliminary data.</text>
</comment>
<organism evidence="3 4">
    <name type="scientific">Denitromonas iodatirespirans</name>
    <dbReference type="NCBI Taxonomy" id="2795389"/>
    <lineage>
        <taxon>Bacteria</taxon>
        <taxon>Pseudomonadati</taxon>
        <taxon>Pseudomonadota</taxon>
        <taxon>Betaproteobacteria</taxon>
        <taxon>Rhodocyclales</taxon>
        <taxon>Zoogloeaceae</taxon>
        <taxon>Denitromonas</taxon>
    </lineage>
</organism>
<proteinExistence type="predicted"/>
<feature type="transmembrane region" description="Helical" evidence="1">
    <location>
        <begin position="63"/>
        <end position="84"/>
    </location>
</feature>
<feature type="transmembrane region" description="Helical" evidence="1">
    <location>
        <begin position="121"/>
        <end position="138"/>
    </location>
</feature>
<feature type="transmembrane region" description="Helical" evidence="1">
    <location>
        <begin position="203"/>
        <end position="223"/>
    </location>
</feature>
<dbReference type="AlphaFoldDB" id="A0A944HBW5"/>
<dbReference type="RefSeq" id="WP_214360420.1">
    <property type="nucleotide sequence ID" value="NZ_JAEKFT010000005.1"/>
</dbReference>
<name>A0A944HBW5_DENI1</name>